<sequence length="103" mass="11493">MTVQGTLRGDTLYLCLIGEIDSFGADRVRRECDRLIEGNIQAARIVFNMERVSFVDSAVIGFLMGRYKRASSFNIPVFIQSPPFSADKLLSLSGIYSIIPKTK</sequence>
<dbReference type="EMBL" id="DVHB01000097">
    <property type="protein sequence ID" value="HIR39860.1"/>
    <property type="molecule type" value="Genomic_DNA"/>
</dbReference>
<dbReference type="PROSITE" id="PS50801">
    <property type="entry name" value="STAS"/>
    <property type="match status" value="1"/>
</dbReference>
<reference evidence="2" key="2">
    <citation type="journal article" date="2021" name="PeerJ">
        <title>Extensive microbial diversity within the chicken gut microbiome revealed by metagenomics and culture.</title>
        <authorList>
            <person name="Gilroy R."/>
            <person name="Ravi A."/>
            <person name="Getino M."/>
            <person name="Pursley I."/>
            <person name="Horton D.L."/>
            <person name="Alikhan N.F."/>
            <person name="Baker D."/>
            <person name="Gharbi K."/>
            <person name="Hall N."/>
            <person name="Watson M."/>
            <person name="Adriaenssens E.M."/>
            <person name="Foster-Nyarko E."/>
            <person name="Jarju S."/>
            <person name="Secka A."/>
            <person name="Antonio M."/>
            <person name="Oren A."/>
            <person name="Chaudhuri R.R."/>
            <person name="La Ragione R."/>
            <person name="Hildebrand F."/>
            <person name="Pallen M.J."/>
        </authorList>
    </citation>
    <scope>NUCLEOTIDE SEQUENCE</scope>
    <source>
        <strain evidence="2">ChiW25-3613</strain>
    </source>
</reference>
<dbReference type="Gene3D" id="3.30.750.24">
    <property type="entry name" value="STAS domain"/>
    <property type="match status" value="1"/>
</dbReference>
<dbReference type="CDD" id="cd07043">
    <property type="entry name" value="STAS_anti-anti-sigma_factors"/>
    <property type="match status" value="1"/>
</dbReference>
<dbReference type="SUPFAM" id="SSF52091">
    <property type="entry name" value="SpoIIaa-like"/>
    <property type="match status" value="1"/>
</dbReference>
<dbReference type="AlphaFoldDB" id="A0A9D1AGL5"/>
<evidence type="ECO:0000313" key="2">
    <source>
        <dbReference type="EMBL" id="HIR39860.1"/>
    </source>
</evidence>
<name>A0A9D1AGL5_9FIRM</name>
<dbReference type="Proteomes" id="UP000824179">
    <property type="component" value="Unassembled WGS sequence"/>
</dbReference>
<dbReference type="InterPro" id="IPR036513">
    <property type="entry name" value="STAS_dom_sf"/>
</dbReference>
<comment type="caution">
    <text evidence="2">The sequence shown here is derived from an EMBL/GenBank/DDBJ whole genome shotgun (WGS) entry which is preliminary data.</text>
</comment>
<reference evidence="2" key="1">
    <citation type="submission" date="2020-10" db="EMBL/GenBank/DDBJ databases">
        <authorList>
            <person name="Gilroy R."/>
        </authorList>
    </citation>
    <scope>NUCLEOTIDE SEQUENCE</scope>
    <source>
        <strain evidence="2">ChiW25-3613</strain>
    </source>
</reference>
<protein>
    <submittedName>
        <fullName evidence="2">STAS domain-containing protein</fullName>
    </submittedName>
</protein>
<dbReference type="InterPro" id="IPR002645">
    <property type="entry name" value="STAS_dom"/>
</dbReference>
<organism evidence="2 3">
    <name type="scientific">Candidatus Coproplasma stercoripullorum</name>
    <dbReference type="NCBI Taxonomy" id="2840751"/>
    <lineage>
        <taxon>Bacteria</taxon>
        <taxon>Bacillati</taxon>
        <taxon>Bacillota</taxon>
        <taxon>Clostridia</taxon>
        <taxon>Eubacteriales</taxon>
        <taxon>Candidatus Coproplasma</taxon>
    </lineage>
</organism>
<accession>A0A9D1AGL5</accession>
<evidence type="ECO:0000259" key="1">
    <source>
        <dbReference type="PROSITE" id="PS50801"/>
    </source>
</evidence>
<proteinExistence type="predicted"/>
<gene>
    <name evidence="2" type="ORF">IAB90_05710</name>
</gene>
<evidence type="ECO:0000313" key="3">
    <source>
        <dbReference type="Proteomes" id="UP000824179"/>
    </source>
</evidence>
<feature type="domain" description="STAS" evidence="1">
    <location>
        <begin position="1"/>
        <end position="103"/>
    </location>
</feature>
<dbReference type="Pfam" id="PF01740">
    <property type="entry name" value="STAS"/>
    <property type="match status" value="1"/>
</dbReference>